<feature type="domain" description="O-antigen ligase-related" evidence="6">
    <location>
        <begin position="251"/>
        <end position="395"/>
    </location>
</feature>
<evidence type="ECO:0000313" key="7">
    <source>
        <dbReference type="EMBL" id="OGY82216.1"/>
    </source>
</evidence>
<evidence type="ECO:0000256" key="1">
    <source>
        <dbReference type="ARBA" id="ARBA00004141"/>
    </source>
</evidence>
<proteinExistence type="predicted"/>
<feature type="transmembrane region" description="Helical" evidence="5">
    <location>
        <begin position="268"/>
        <end position="285"/>
    </location>
</feature>
<dbReference type="GO" id="GO:0016020">
    <property type="term" value="C:membrane"/>
    <property type="evidence" value="ECO:0007669"/>
    <property type="project" value="UniProtKB-SubCell"/>
</dbReference>
<evidence type="ECO:0000256" key="2">
    <source>
        <dbReference type="ARBA" id="ARBA00022692"/>
    </source>
</evidence>
<sequence>MSARTRLKKIIDVIFPLTFYAVIFLLPWQTRLIIEQGLINGQSWEYGTMSLYATDIVILALAAFYLLEIILHRTRRHSDRPAANAAYENNPTAEHTATAPRTQPLTVLTLILLVIGLFSLAWTSSTQLTGFALLKLAEGIFLAAAARHPRVHLRAALWILTLTGATQSLLAYGQFAQQFITAHTWLGLAAHLPATPGTVVIETATTRFLRAYGSFPHPNLLAGFLEITLFAAGALATTARLQLERLTATLLTILIAFGLFLTFSRSAWLALVSGLIILALASMHHRRRGLTWIWIAITVVTLGVQILLAPQLIFSRLEGQARLEQQSTDDRALYAQQGRAIIAHDQWIFGVGLGNYTNKIYETLDRGQPGWWYQPVHFTPLLIVAELGLFGGVIYALLLLAVLMTIFRHVLGHGGSHGSSAHHILVMLAIMSLSTFVIGWFDHYFWTLHSGILMFWLVFGLWQKQHAQLENA</sequence>
<feature type="transmembrane region" description="Helical" evidence="5">
    <location>
        <begin position="292"/>
        <end position="314"/>
    </location>
</feature>
<keyword evidence="4 5" id="KW-0472">Membrane</keyword>
<evidence type="ECO:0000256" key="4">
    <source>
        <dbReference type="ARBA" id="ARBA00023136"/>
    </source>
</evidence>
<feature type="transmembrane region" description="Helical" evidence="5">
    <location>
        <begin position="381"/>
        <end position="407"/>
    </location>
</feature>
<feature type="transmembrane region" description="Helical" evidence="5">
    <location>
        <begin position="12"/>
        <end position="29"/>
    </location>
</feature>
<dbReference type="Pfam" id="PF04932">
    <property type="entry name" value="Wzy_C"/>
    <property type="match status" value="1"/>
</dbReference>
<protein>
    <recommendedName>
        <fullName evidence="6">O-antigen ligase-related domain-containing protein</fullName>
    </recommendedName>
</protein>
<reference evidence="7 8" key="1">
    <citation type="journal article" date="2016" name="Nat. Commun.">
        <title>Thousands of microbial genomes shed light on interconnected biogeochemical processes in an aquifer system.</title>
        <authorList>
            <person name="Anantharaman K."/>
            <person name="Brown C.T."/>
            <person name="Hug L.A."/>
            <person name="Sharon I."/>
            <person name="Castelle C.J."/>
            <person name="Probst A.J."/>
            <person name="Thomas B.C."/>
            <person name="Singh A."/>
            <person name="Wilkins M.J."/>
            <person name="Karaoz U."/>
            <person name="Brodie E.L."/>
            <person name="Williams K.H."/>
            <person name="Hubbard S.S."/>
            <person name="Banfield J.F."/>
        </authorList>
    </citation>
    <scope>NUCLEOTIDE SEQUENCE [LARGE SCALE GENOMIC DNA]</scope>
</reference>
<feature type="transmembrane region" description="Helical" evidence="5">
    <location>
        <begin position="419"/>
        <end position="438"/>
    </location>
</feature>
<evidence type="ECO:0000256" key="5">
    <source>
        <dbReference type="SAM" id="Phobius"/>
    </source>
</evidence>
<keyword evidence="3 5" id="KW-1133">Transmembrane helix</keyword>
<feature type="transmembrane region" description="Helical" evidence="5">
    <location>
        <begin position="155"/>
        <end position="175"/>
    </location>
</feature>
<feature type="transmembrane region" description="Helical" evidence="5">
    <location>
        <begin position="220"/>
        <end position="239"/>
    </location>
</feature>
<organism evidence="7 8">
    <name type="scientific">Candidatus Kerfeldbacteria bacterium RIFCSPHIGHO2_12_FULL_48_17</name>
    <dbReference type="NCBI Taxonomy" id="1798542"/>
    <lineage>
        <taxon>Bacteria</taxon>
        <taxon>Candidatus Kerfeldiibacteriota</taxon>
    </lineage>
</organism>
<dbReference type="Proteomes" id="UP000176952">
    <property type="component" value="Unassembled WGS sequence"/>
</dbReference>
<gene>
    <name evidence="7" type="ORF">A3F54_05395</name>
</gene>
<dbReference type="PANTHER" id="PTHR37422:SF23">
    <property type="entry name" value="TEICHURONIC ACID BIOSYNTHESIS PROTEIN TUAE"/>
    <property type="match status" value="1"/>
</dbReference>
<comment type="subcellular location">
    <subcellularLocation>
        <location evidence="1">Membrane</location>
        <topology evidence="1">Multi-pass membrane protein</topology>
    </subcellularLocation>
</comment>
<feature type="transmembrane region" description="Helical" evidence="5">
    <location>
        <begin position="246"/>
        <end position="262"/>
    </location>
</feature>
<dbReference type="PANTHER" id="PTHR37422">
    <property type="entry name" value="TEICHURONIC ACID BIOSYNTHESIS PROTEIN TUAE"/>
    <property type="match status" value="1"/>
</dbReference>
<accession>A0A1G2B0F3</accession>
<dbReference type="EMBL" id="MHKD01000036">
    <property type="protein sequence ID" value="OGY82216.1"/>
    <property type="molecule type" value="Genomic_DNA"/>
</dbReference>
<evidence type="ECO:0000313" key="8">
    <source>
        <dbReference type="Proteomes" id="UP000176952"/>
    </source>
</evidence>
<name>A0A1G2B0F3_9BACT</name>
<evidence type="ECO:0000259" key="6">
    <source>
        <dbReference type="Pfam" id="PF04932"/>
    </source>
</evidence>
<evidence type="ECO:0000256" key="3">
    <source>
        <dbReference type="ARBA" id="ARBA00022989"/>
    </source>
</evidence>
<dbReference type="STRING" id="1798542.A3F54_05395"/>
<feature type="transmembrane region" description="Helical" evidence="5">
    <location>
        <begin position="444"/>
        <end position="462"/>
    </location>
</feature>
<dbReference type="InterPro" id="IPR051533">
    <property type="entry name" value="WaaL-like"/>
</dbReference>
<feature type="transmembrane region" description="Helical" evidence="5">
    <location>
        <begin position="105"/>
        <end position="122"/>
    </location>
</feature>
<keyword evidence="2 5" id="KW-0812">Transmembrane</keyword>
<dbReference type="AlphaFoldDB" id="A0A1G2B0F3"/>
<dbReference type="InterPro" id="IPR007016">
    <property type="entry name" value="O-antigen_ligase-rel_domated"/>
</dbReference>
<feature type="transmembrane region" description="Helical" evidence="5">
    <location>
        <begin position="49"/>
        <end position="71"/>
    </location>
</feature>
<comment type="caution">
    <text evidence="7">The sequence shown here is derived from an EMBL/GenBank/DDBJ whole genome shotgun (WGS) entry which is preliminary data.</text>
</comment>